<dbReference type="GO" id="GO:0000938">
    <property type="term" value="C:GARP complex"/>
    <property type="evidence" value="ECO:0007669"/>
    <property type="project" value="UniProtKB-UniRule"/>
</dbReference>
<accession>A0AAD5Q6S1</accession>
<dbReference type="GO" id="GO:0032456">
    <property type="term" value="P:endocytic recycling"/>
    <property type="evidence" value="ECO:0007669"/>
    <property type="project" value="TreeGrafter"/>
</dbReference>
<evidence type="ECO:0000313" key="6">
    <source>
        <dbReference type="Proteomes" id="UP001209570"/>
    </source>
</evidence>
<dbReference type="GO" id="GO:0015031">
    <property type="term" value="P:protein transport"/>
    <property type="evidence" value="ECO:0007669"/>
    <property type="project" value="UniProtKB-UniRule"/>
</dbReference>
<dbReference type="SUPFAM" id="SSF74788">
    <property type="entry name" value="Cullin repeat-like"/>
    <property type="match status" value="1"/>
</dbReference>
<dbReference type="InterPro" id="IPR014812">
    <property type="entry name" value="Vps51"/>
</dbReference>
<comment type="subunit">
    <text evidence="3">Component of the Golgi-associated retrograde protein (GARP) complex.</text>
</comment>
<name>A0AAD5Q6S1_PYTIN</name>
<dbReference type="GO" id="GO:0007041">
    <property type="term" value="P:lysosomal transport"/>
    <property type="evidence" value="ECO:0007669"/>
    <property type="project" value="TreeGrafter"/>
</dbReference>
<dbReference type="EMBL" id="JAKCXM010000149">
    <property type="protein sequence ID" value="KAJ0400673.1"/>
    <property type="molecule type" value="Genomic_DNA"/>
</dbReference>
<dbReference type="Pfam" id="PF08700">
    <property type="entry name" value="VPS51_Exo84_N"/>
    <property type="match status" value="1"/>
</dbReference>
<evidence type="ECO:0000256" key="1">
    <source>
        <dbReference type="ARBA" id="ARBA00006080"/>
    </source>
</evidence>
<dbReference type="InterPro" id="IPR016159">
    <property type="entry name" value="Cullin_repeat-like_dom_sf"/>
</dbReference>
<evidence type="ECO:0000256" key="4">
    <source>
        <dbReference type="SAM" id="MobiDB-lite"/>
    </source>
</evidence>
<protein>
    <recommendedName>
        <fullName evidence="3">Vacuolar protein sorting-associated protein 51 homolog</fullName>
    </recommendedName>
</protein>
<dbReference type="GO" id="GO:0016020">
    <property type="term" value="C:membrane"/>
    <property type="evidence" value="ECO:0007669"/>
    <property type="project" value="TreeGrafter"/>
</dbReference>
<evidence type="ECO:0000313" key="5">
    <source>
        <dbReference type="EMBL" id="KAJ0400673.1"/>
    </source>
</evidence>
<keyword evidence="2" id="KW-0175">Coiled coil</keyword>
<dbReference type="GO" id="GO:0005829">
    <property type="term" value="C:cytosol"/>
    <property type="evidence" value="ECO:0007669"/>
    <property type="project" value="GOC"/>
</dbReference>
<evidence type="ECO:0000256" key="2">
    <source>
        <dbReference type="ARBA" id="ARBA00023054"/>
    </source>
</evidence>
<dbReference type="GO" id="GO:0007030">
    <property type="term" value="P:Golgi organization"/>
    <property type="evidence" value="ECO:0007669"/>
    <property type="project" value="UniProtKB-UniRule"/>
</dbReference>
<dbReference type="AlphaFoldDB" id="A0AAD5Q6S1"/>
<keyword evidence="3" id="KW-0653">Protein transport</keyword>
<comment type="function">
    <text evidence="3">Acts as component of the GARP complex that is involved in retrograde transport from early and late endosomes to the trans-Golgi network (TGN).</text>
</comment>
<dbReference type="GO" id="GO:0042147">
    <property type="term" value="P:retrograde transport, endosome to Golgi"/>
    <property type="evidence" value="ECO:0007669"/>
    <property type="project" value="UniProtKB-UniRule"/>
</dbReference>
<proteinExistence type="inferred from homology"/>
<comment type="caution">
    <text evidence="5">The sequence shown here is derived from an EMBL/GenBank/DDBJ whole genome shotgun (WGS) entry which is preliminary data.</text>
</comment>
<sequence length="868" mass="97231">MADNHGMSRMQELLSSYYGMQDKESEAESQRNIDSPGFDAAVFVRELLQSKGLQELFTADDRLIKEIKELDTNMQMLVYENYNKFISATDTIRKMKTNVASMESEVEKVVKAMDVITDRSESINVALAPHRSKVEKLIGVRRLLKRLEFIFELPQRLTTAVKQEEFATATKSFLLARRILSRYEHIASFKTIQVEAEKTMKHLEQLLSRRLITPSLSSEQVCEALSLLGQLGACSDEMKQQFLDWHQTHLETRLQAFAQANDGPDRDSVLFCLKRLNTEVLTPMANVFRVYRDNFLPDVANKSRGAGRGRASMGFSDDAFATFARDTFAAYLRVCKTQFSRAHQEFGSLSELQSFLADTGELTDMDPDAFAGAEEEYFVLMWVLKHFMATIRDVDAIVPPCRLAQSAVETVETCVRFQIDLVFRQLRVETLALIQKAHQQVSASSSRQSSMRTRSGVGFNATGSFNGSSASQGGGSSSQAPSVQLLAQDMASTFTDMMRQVLRQMEPLVQTGATILSEMSRIFSDLVQTQFYHFLKWFNTAMLTYTEPKRAFQQPSATTSSPSGAGVQEDVTLPWLEPTKPFLLYIACFCRELSADGIRECIEVLIECLPEQPASSSNNARSRDADFHGQSPLPKQGVEVTHMIQVTRESSDEILQHIAKSSGRELARPVKLAITSAPFTELTDEPRAVQEAVIAVIENVIRVGRDIALGLGDEQGVAFLSGTNSRTGSRDFRRRTSGLPSRAAAGASGMQLDIERIFAKRIQIFNSTVDVSTEWFLQSMLKMVIKAYGEWIREVELTRFALQQVQLDAEFLRSTIVHLVMESQELESLLSDLLSNARERASEDVLMEQSNVVAIVSSKSSQVLSRKL</sequence>
<comment type="subcellular location">
    <subcellularLocation>
        <location evidence="3">Golgi apparatus</location>
        <location evidence="3">trans-Golgi network</location>
    </subcellularLocation>
</comment>
<dbReference type="PANTHER" id="PTHR15954">
    <property type="entry name" value="VACUOLAR PROTEIN SORTING-ASSOCIATED PROTEIN 51 HOMOLOG"/>
    <property type="match status" value="1"/>
</dbReference>
<evidence type="ECO:0000256" key="3">
    <source>
        <dbReference type="RuleBase" id="RU368010"/>
    </source>
</evidence>
<comment type="similarity">
    <text evidence="1 3">Belongs to the VPS51 family.</text>
</comment>
<keyword evidence="3" id="KW-0445">Lipid transport</keyword>
<dbReference type="PANTHER" id="PTHR15954:SF4">
    <property type="entry name" value="VACUOLAR PROTEIN SORTING-ASSOCIATED PROTEIN 51 HOMOLOG"/>
    <property type="match status" value="1"/>
</dbReference>
<keyword evidence="3" id="KW-0333">Golgi apparatus</keyword>
<reference evidence="5" key="1">
    <citation type="submission" date="2021-12" db="EMBL/GenBank/DDBJ databases">
        <title>Prjna785345.</title>
        <authorList>
            <person name="Rujirawat T."/>
            <person name="Krajaejun T."/>
        </authorList>
    </citation>
    <scope>NUCLEOTIDE SEQUENCE</scope>
    <source>
        <strain evidence="5">Pi057C3</strain>
    </source>
</reference>
<dbReference type="GO" id="GO:0048193">
    <property type="term" value="P:Golgi vesicle transport"/>
    <property type="evidence" value="ECO:0007669"/>
    <property type="project" value="TreeGrafter"/>
</dbReference>
<feature type="region of interest" description="Disordered" evidence="4">
    <location>
        <begin position="613"/>
        <end position="634"/>
    </location>
</feature>
<dbReference type="Proteomes" id="UP001209570">
    <property type="component" value="Unassembled WGS sequence"/>
</dbReference>
<gene>
    <name evidence="5" type="ORF">P43SY_005446</name>
</gene>
<dbReference type="GO" id="GO:1990745">
    <property type="term" value="C:EARP complex"/>
    <property type="evidence" value="ECO:0007669"/>
    <property type="project" value="TreeGrafter"/>
</dbReference>
<keyword evidence="3" id="KW-0813">Transport</keyword>
<dbReference type="GO" id="GO:0006869">
    <property type="term" value="P:lipid transport"/>
    <property type="evidence" value="ECO:0007669"/>
    <property type="project" value="UniProtKB-UniRule"/>
</dbReference>
<organism evidence="5 6">
    <name type="scientific">Pythium insidiosum</name>
    <name type="common">Pythiosis disease agent</name>
    <dbReference type="NCBI Taxonomy" id="114742"/>
    <lineage>
        <taxon>Eukaryota</taxon>
        <taxon>Sar</taxon>
        <taxon>Stramenopiles</taxon>
        <taxon>Oomycota</taxon>
        <taxon>Peronosporomycetes</taxon>
        <taxon>Pythiales</taxon>
        <taxon>Pythiaceae</taxon>
        <taxon>Pythium</taxon>
    </lineage>
</organism>
<keyword evidence="6" id="KW-1185">Reference proteome</keyword>